<dbReference type="GeneID" id="113508913"/>
<dbReference type="InParanoid" id="A0A7E5X5T9"/>
<proteinExistence type="predicted"/>
<feature type="signal peptide" evidence="1">
    <location>
        <begin position="1"/>
        <end position="24"/>
    </location>
</feature>
<accession>A0A7E5X5T9</accession>
<evidence type="ECO:0000256" key="1">
    <source>
        <dbReference type="SAM" id="SignalP"/>
    </source>
</evidence>
<evidence type="ECO:0000313" key="2">
    <source>
        <dbReference type="Proteomes" id="UP000322000"/>
    </source>
</evidence>
<dbReference type="OrthoDB" id="7386281at2759"/>
<keyword evidence="1" id="KW-0732">Signal</keyword>
<evidence type="ECO:0000313" key="3">
    <source>
        <dbReference type="RefSeq" id="XP_026747892.1"/>
    </source>
</evidence>
<name>A0A7E5X5T9_TRINI</name>
<sequence length="302" mass="35449">MSLCIFKMVEFFILFCILLHTTQSALDYEENDEPESNQYERPNKHRYDQMLSNLHDLFEEKTNNFVDNIGTNQENNFEFVRANKESNKEKVDEVLGEVTNALDKIKTDLLRFNSDGILTVEVPIIKNERRYRRDLADETTANTTGTENSTLLRTAETTTVKIDVVTEETVTEKPEEKLEVLRVNNETEDISGRRMMPERRTSRVKDKLLSYLEDIFNDVERKIRPLTNIKIALSNDDHYRIGYIIATLDTLEVNLKKMRSDMRLHHHYWDDEKVLDLFDRIKATNAVATSLIESLKKYLPKY</sequence>
<reference evidence="3" key="1">
    <citation type="submission" date="2025-08" db="UniProtKB">
        <authorList>
            <consortium name="RefSeq"/>
        </authorList>
    </citation>
    <scope>IDENTIFICATION</scope>
</reference>
<dbReference type="AlphaFoldDB" id="A0A7E5X5T9"/>
<dbReference type="KEGG" id="tnl:113508913"/>
<keyword evidence="2" id="KW-1185">Reference proteome</keyword>
<gene>
    <name evidence="3" type="primary">LOC113508913</name>
</gene>
<dbReference type="RefSeq" id="XP_026747892.1">
    <property type="nucleotide sequence ID" value="XM_026892091.1"/>
</dbReference>
<feature type="chain" id="PRO_5028988409" evidence="1">
    <location>
        <begin position="25"/>
        <end position="302"/>
    </location>
</feature>
<dbReference type="Proteomes" id="UP000322000">
    <property type="component" value="Chromosome 3"/>
</dbReference>
<protein>
    <submittedName>
        <fullName evidence="3">Uncharacterized protein LOC113508913</fullName>
    </submittedName>
</protein>
<organism evidence="2 3">
    <name type="scientific">Trichoplusia ni</name>
    <name type="common">Cabbage looper</name>
    <dbReference type="NCBI Taxonomy" id="7111"/>
    <lineage>
        <taxon>Eukaryota</taxon>
        <taxon>Metazoa</taxon>
        <taxon>Ecdysozoa</taxon>
        <taxon>Arthropoda</taxon>
        <taxon>Hexapoda</taxon>
        <taxon>Insecta</taxon>
        <taxon>Pterygota</taxon>
        <taxon>Neoptera</taxon>
        <taxon>Endopterygota</taxon>
        <taxon>Lepidoptera</taxon>
        <taxon>Glossata</taxon>
        <taxon>Ditrysia</taxon>
        <taxon>Noctuoidea</taxon>
        <taxon>Noctuidae</taxon>
        <taxon>Plusiinae</taxon>
        <taxon>Trichoplusia</taxon>
    </lineage>
</organism>